<dbReference type="CDD" id="cd01822">
    <property type="entry name" value="Lysophospholipase_L1_like"/>
    <property type="match status" value="1"/>
</dbReference>
<dbReference type="SUPFAM" id="SSF52266">
    <property type="entry name" value="SGNH hydrolase"/>
    <property type="match status" value="1"/>
</dbReference>
<accession>A0A172YKM9</accession>
<protein>
    <submittedName>
        <fullName evidence="3">Arylesterase</fullName>
    </submittedName>
</protein>
<keyword evidence="4" id="KW-1185">Reference proteome</keyword>
<dbReference type="STRING" id="376489.A5892_16945"/>
<dbReference type="InterPro" id="IPR051532">
    <property type="entry name" value="Ester_Hydrolysis_Enzymes"/>
</dbReference>
<dbReference type="PANTHER" id="PTHR30383">
    <property type="entry name" value="THIOESTERASE 1/PROTEASE 1/LYSOPHOSPHOLIPASE L1"/>
    <property type="match status" value="1"/>
</dbReference>
<name>A0A172YKM9_9GAMM</name>
<organism evidence="3 4">
    <name type="scientific">Halotalea alkalilenta</name>
    <dbReference type="NCBI Taxonomy" id="376489"/>
    <lineage>
        <taxon>Bacteria</taxon>
        <taxon>Pseudomonadati</taxon>
        <taxon>Pseudomonadota</taxon>
        <taxon>Gammaproteobacteria</taxon>
        <taxon>Oceanospirillales</taxon>
        <taxon>Halomonadaceae</taxon>
        <taxon>Halotalea</taxon>
    </lineage>
</organism>
<feature type="domain" description="SGNH hydrolase-type esterase" evidence="2">
    <location>
        <begin position="32"/>
        <end position="187"/>
    </location>
</feature>
<dbReference type="PANTHER" id="PTHR30383:SF24">
    <property type="entry name" value="THIOESTERASE 1_PROTEASE 1_LYSOPHOSPHOLIPASE L1"/>
    <property type="match status" value="1"/>
</dbReference>
<feature type="chain" id="PRO_5008004802" evidence="1">
    <location>
        <begin position="22"/>
        <end position="208"/>
    </location>
</feature>
<feature type="signal peptide" evidence="1">
    <location>
        <begin position="1"/>
        <end position="21"/>
    </location>
</feature>
<keyword evidence="1" id="KW-0732">Signal</keyword>
<gene>
    <name evidence="3" type="ORF">A5892_16945</name>
</gene>
<dbReference type="GO" id="GO:0004622">
    <property type="term" value="F:phosphatidylcholine lysophospholipase activity"/>
    <property type="evidence" value="ECO:0007669"/>
    <property type="project" value="TreeGrafter"/>
</dbReference>
<evidence type="ECO:0000313" key="4">
    <source>
        <dbReference type="Proteomes" id="UP000077875"/>
    </source>
</evidence>
<evidence type="ECO:0000259" key="2">
    <source>
        <dbReference type="Pfam" id="PF13472"/>
    </source>
</evidence>
<dbReference type="Gene3D" id="3.40.50.1110">
    <property type="entry name" value="SGNH hydrolase"/>
    <property type="match status" value="1"/>
</dbReference>
<proteinExistence type="predicted"/>
<dbReference type="InterPro" id="IPR013830">
    <property type="entry name" value="SGNH_hydro"/>
</dbReference>
<dbReference type="AlphaFoldDB" id="A0A172YKM9"/>
<dbReference type="KEGG" id="haa:A5892_16945"/>
<evidence type="ECO:0000256" key="1">
    <source>
        <dbReference type="SAM" id="SignalP"/>
    </source>
</evidence>
<reference evidence="3 4" key="1">
    <citation type="submission" date="2016-04" db="EMBL/GenBank/DDBJ databases">
        <title>Complete Genome Sequence of Halotalea alkalilenta IHB B 13600.</title>
        <authorList>
            <person name="Swarnkar M.K."/>
            <person name="Sharma A."/>
            <person name="Kaushal K."/>
            <person name="Soni R."/>
            <person name="Rana S."/>
            <person name="Singh A.K."/>
            <person name="Gulati A."/>
        </authorList>
    </citation>
    <scope>NUCLEOTIDE SEQUENCE [LARGE SCALE GENOMIC DNA]</scope>
    <source>
        <strain evidence="3 4">IHB B 13600</strain>
    </source>
</reference>
<dbReference type="Pfam" id="PF13472">
    <property type="entry name" value="Lipase_GDSL_2"/>
    <property type="match status" value="1"/>
</dbReference>
<sequence>MALPLFLLLSLLLMSTPLVHAEDEADRPTVMVFGDSLSAALGIEREQGWVNLLSERLGDEYRVVNPSISGETTAGGLERLPAVLERYRPDYVLLELGGNDGLQGLPPRQMRANLARMIELIRAEGAQVVLLGIMIPPNYGQPYADAIAGVYPALAQEYAIPYLPFLLEGVALDNALMQSDGIHPNASAQPRLLDNLWQVLAPLLGEPS</sequence>
<dbReference type="EMBL" id="CP015243">
    <property type="protein sequence ID" value="ANF59734.1"/>
    <property type="molecule type" value="Genomic_DNA"/>
</dbReference>
<dbReference type="InterPro" id="IPR036514">
    <property type="entry name" value="SGNH_hydro_sf"/>
</dbReference>
<evidence type="ECO:0000313" key="3">
    <source>
        <dbReference type="EMBL" id="ANF59734.1"/>
    </source>
</evidence>
<dbReference type="Proteomes" id="UP000077875">
    <property type="component" value="Chromosome"/>
</dbReference>